<accession>A0A3B0SZ79</accession>
<dbReference type="AlphaFoldDB" id="A0A3B0SZ79"/>
<name>A0A3B0SZ79_9ZZZZ</name>
<evidence type="ECO:0000313" key="2">
    <source>
        <dbReference type="EMBL" id="VAW00076.1"/>
    </source>
</evidence>
<sequence length="99" mass="11714">MGFNLTQIAKEQLIDCYVYGFENFGETQAEQYQQDMMACFGLLSKNPRLAHVRKGYNRPLRIHHHVKHYIVYLLVEETEDILIVAVLRDSMDLVRHFDE</sequence>
<dbReference type="Gene3D" id="3.30.2310.20">
    <property type="entry name" value="RelE-like"/>
    <property type="match status" value="1"/>
</dbReference>
<dbReference type="Pfam" id="PF05016">
    <property type="entry name" value="ParE_toxin"/>
    <property type="match status" value="1"/>
</dbReference>
<gene>
    <name evidence="2" type="ORF">MNBD_ALPHA06-503</name>
</gene>
<dbReference type="InterPro" id="IPR035093">
    <property type="entry name" value="RelE/ParE_toxin_dom_sf"/>
</dbReference>
<organism evidence="2">
    <name type="scientific">hydrothermal vent metagenome</name>
    <dbReference type="NCBI Taxonomy" id="652676"/>
    <lineage>
        <taxon>unclassified sequences</taxon>
        <taxon>metagenomes</taxon>
        <taxon>ecological metagenomes</taxon>
    </lineage>
</organism>
<dbReference type="EMBL" id="UOEE01000286">
    <property type="protein sequence ID" value="VAW00076.1"/>
    <property type="molecule type" value="Genomic_DNA"/>
</dbReference>
<proteinExistence type="predicted"/>
<evidence type="ECO:0000256" key="1">
    <source>
        <dbReference type="ARBA" id="ARBA00022649"/>
    </source>
</evidence>
<keyword evidence="1" id="KW-1277">Toxin-antitoxin system</keyword>
<protein>
    <recommendedName>
        <fullName evidence="3">Death on curing protein, Doc toxin</fullName>
    </recommendedName>
</protein>
<evidence type="ECO:0008006" key="3">
    <source>
        <dbReference type="Google" id="ProtNLM"/>
    </source>
</evidence>
<dbReference type="InterPro" id="IPR007712">
    <property type="entry name" value="RelE/ParE_toxin"/>
</dbReference>
<reference evidence="2" key="1">
    <citation type="submission" date="2018-06" db="EMBL/GenBank/DDBJ databases">
        <authorList>
            <person name="Zhirakovskaya E."/>
        </authorList>
    </citation>
    <scope>NUCLEOTIDE SEQUENCE</scope>
</reference>